<gene>
    <name evidence="7" type="ORF">LSALG_LOCUS19953</name>
</gene>
<protein>
    <recommendedName>
        <fullName evidence="6">MADS-box domain-containing protein</fullName>
    </recommendedName>
</protein>
<dbReference type="Proteomes" id="UP001177003">
    <property type="component" value="Chromosome 4"/>
</dbReference>
<dbReference type="SUPFAM" id="SSF55455">
    <property type="entry name" value="SRF-like"/>
    <property type="match status" value="1"/>
</dbReference>
<name>A0AA35YTY4_LACSI</name>
<dbReference type="GO" id="GO:0000977">
    <property type="term" value="F:RNA polymerase II transcription regulatory region sequence-specific DNA binding"/>
    <property type="evidence" value="ECO:0007669"/>
    <property type="project" value="InterPro"/>
</dbReference>
<evidence type="ECO:0000256" key="3">
    <source>
        <dbReference type="ARBA" id="ARBA00023125"/>
    </source>
</evidence>
<evidence type="ECO:0000313" key="8">
    <source>
        <dbReference type="Proteomes" id="UP001177003"/>
    </source>
</evidence>
<reference evidence="7" key="1">
    <citation type="submission" date="2023-04" db="EMBL/GenBank/DDBJ databases">
        <authorList>
            <person name="Vijverberg K."/>
            <person name="Xiong W."/>
            <person name="Schranz E."/>
        </authorList>
    </citation>
    <scope>NUCLEOTIDE SEQUENCE</scope>
</reference>
<keyword evidence="5" id="KW-0539">Nucleus</keyword>
<evidence type="ECO:0000256" key="2">
    <source>
        <dbReference type="ARBA" id="ARBA00023015"/>
    </source>
</evidence>
<dbReference type="Pfam" id="PF01486">
    <property type="entry name" value="K-box"/>
    <property type="match status" value="1"/>
</dbReference>
<sequence>MGRRKLEIKRIENKSSRSVTFSKRRTGLIKKARHLSLLCDADVALIVFSAPGKLYEFCSSATNSMAHLLARYEKSRLEPQSGTIEGDDQDLELPLQCTKFRTCKELLQEVDRLVEENNTEERSLSDMTQLEEELHDALVQTRSRKTQLMMDYISTLQEEERKLRKDKEETAKQIASVEHIVAGVDEVGGHNDLATNEMNSLRRLLTLSLFNP</sequence>
<dbReference type="GO" id="GO:0046983">
    <property type="term" value="F:protein dimerization activity"/>
    <property type="evidence" value="ECO:0007669"/>
    <property type="project" value="InterPro"/>
</dbReference>
<dbReference type="InterPro" id="IPR033896">
    <property type="entry name" value="MEF2-like_N"/>
</dbReference>
<evidence type="ECO:0000256" key="4">
    <source>
        <dbReference type="ARBA" id="ARBA00023163"/>
    </source>
</evidence>
<keyword evidence="3" id="KW-0238">DNA-binding</keyword>
<proteinExistence type="predicted"/>
<keyword evidence="2" id="KW-0805">Transcription regulation</keyword>
<dbReference type="Pfam" id="PF00319">
    <property type="entry name" value="SRF-TF"/>
    <property type="match status" value="1"/>
</dbReference>
<evidence type="ECO:0000259" key="6">
    <source>
        <dbReference type="PROSITE" id="PS50066"/>
    </source>
</evidence>
<dbReference type="GO" id="GO:0005634">
    <property type="term" value="C:nucleus"/>
    <property type="evidence" value="ECO:0007669"/>
    <property type="project" value="UniProtKB-SubCell"/>
</dbReference>
<evidence type="ECO:0000256" key="1">
    <source>
        <dbReference type="ARBA" id="ARBA00004123"/>
    </source>
</evidence>
<dbReference type="GO" id="GO:0045944">
    <property type="term" value="P:positive regulation of transcription by RNA polymerase II"/>
    <property type="evidence" value="ECO:0007669"/>
    <property type="project" value="InterPro"/>
</dbReference>
<dbReference type="Gene3D" id="3.40.1810.10">
    <property type="entry name" value="Transcription factor, MADS-box"/>
    <property type="match status" value="1"/>
</dbReference>
<dbReference type="InterPro" id="IPR050142">
    <property type="entry name" value="MADS-box/MEF2_TF"/>
</dbReference>
<dbReference type="AlphaFoldDB" id="A0AA35YTY4"/>
<accession>A0AA35YTY4</accession>
<dbReference type="GO" id="GO:0003700">
    <property type="term" value="F:DNA-binding transcription factor activity"/>
    <property type="evidence" value="ECO:0007669"/>
    <property type="project" value="InterPro"/>
</dbReference>
<dbReference type="PRINTS" id="PR00404">
    <property type="entry name" value="MADSDOMAIN"/>
</dbReference>
<dbReference type="EMBL" id="OX465080">
    <property type="protein sequence ID" value="CAI9280191.1"/>
    <property type="molecule type" value="Genomic_DNA"/>
</dbReference>
<keyword evidence="8" id="KW-1185">Reference proteome</keyword>
<dbReference type="InterPro" id="IPR002100">
    <property type="entry name" value="TF_MADSbox"/>
</dbReference>
<evidence type="ECO:0000313" key="7">
    <source>
        <dbReference type="EMBL" id="CAI9280191.1"/>
    </source>
</evidence>
<dbReference type="CDD" id="cd00265">
    <property type="entry name" value="MADS_MEF2_like"/>
    <property type="match status" value="1"/>
</dbReference>
<organism evidence="7 8">
    <name type="scientific">Lactuca saligna</name>
    <name type="common">Willowleaf lettuce</name>
    <dbReference type="NCBI Taxonomy" id="75948"/>
    <lineage>
        <taxon>Eukaryota</taxon>
        <taxon>Viridiplantae</taxon>
        <taxon>Streptophyta</taxon>
        <taxon>Embryophyta</taxon>
        <taxon>Tracheophyta</taxon>
        <taxon>Spermatophyta</taxon>
        <taxon>Magnoliopsida</taxon>
        <taxon>eudicotyledons</taxon>
        <taxon>Gunneridae</taxon>
        <taxon>Pentapetalae</taxon>
        <taxon>asterids</taxon>
        <taxon>campanulids</taxon>
        <taxon>Asterales</taxon>
        <taxon>Asteraceae</taxon>
        <taxon>Cichorioideae</taxon>
        <taxon>Cichorieae</taxon>
        <taxon>Lactucinae</taxon>
        <taxon>Lactuca</taxon>
    </lineage>
</organism>
<dbReference type="PANTHER" id="PTHR48019">
    <property type="entry name" value="SERUM RESPONSE FACTOR HOMOLOG"/>
    <property type="match status" value="1"/>
</dbReference>
<dbReference type="PROSITE" id="PS50066">
    <property type="entry name" value="MADS_BOX_2"/>
    <property type="match status" value="1"/>
</dbReference>
<dbReference type="InterPro" id="IPR002487">
    <property type="entry name" value="TF_Kbox"/>
</dbReference>
<feature type="domain" description="MADS-box" evidence="6">
    <location>
        <begin position="1"/>
        <end position="61"/>
    </location>
</feature>
<comment type="subcellular location">
    <subcellularLocation>
        <location evidence="1">Nucleus</location>
    </subcellularLocation>
</comment>
<dbReference type="SMART" id="SM00432">
    <property type="entry name" value="MADS"/>
    <property type="match status" value="1"/>
</dbReference>
<dbReference type="InterPro" id="IPR036879">
    <property type="entry name" value="TF_MADSbox_sf"/>
</dbReference>
<keyword evidence="4" id="KW-0804">Transcription</keyword>
<evidence type="ECO:0000256" key="5">
    <source>
        <dbReference type="ARBA" id="ARBA00023242"/>
    </source>
</evidence>